<name>A0A1V9FRV2_9BACT</name>
<dbReference type="PANTHER" id="PTHR11487">
    <property type="entry name" value="THIOESTERASE"/>
    <property type="match status" value="1"/>
</dbReference>
<dbReference type="GO" id="GO:0008610">
    <property type="term" value="P:lipid biosynthetic process"/>
    <property type="evidence" value="ECO:0007669"/>
    <property type="project" value="TreeGrafter"/>
</dbReference>
<dbReference type="InterPro" id="IPR012223">
    <property type="entry name" value="TEII"/>
</dbReference>
<evidence type="ECO:0000313" key="3">
    <source>
        <dbReference type="EMBL" id="OQP61084.1"/>
    </source>
</evidence>
<evidence type="ECO:0000259" key="2">
    <source>
        <dbReference type="Pfam" id="PF00975"/>
    </source>
</evidence>
<reference evidence="3 4" key="1">
    <citation type="submission" date="2016-03" db="EMBL/GenBank/DDBJ databases">
        <title>Niastella vici sp. nov., isolated from farmland soil.</title>
        <authorList>
            <person name="Chen L."/>
            <person name="Wang D."/>
            <person name="Yang S."/>
            <person name="Wang G."/>
        </authorList>
    </citation>
    <scope>NUCLEOTIDE SEQUENCE [LARGE SCALE GENOMIC DNA]</scope>
    <source>
        <strain evidence="3 4">DJ57</strain>
    </source>
</reference>
<organism evidence="3 4">
    <name type="scientific">Niastella vici</name>
    <dbReference type="NCBI Taxonomy" id="1703345"/>
    <lineage>
        <taxon>Bacteria</taxon>
        <taxon>Pseudomonadati</taxon>
        <taxon>Bacteroidota</taxon>
        <taxon>Chitinophagia</taxon>
        <taxon>Chitinophagales</taxon>
        <taxon>Chitinophagaceae</taxon>
        <taxon>Niastella</taxon>
    </lineage>
</organism>
<dbReference type="SUPFAM" id="SSF53474">
    <property type="entry name" value="alpha/beta-Hydrolases"/>
    <property type="match status" value="1"/>
</dbReference>
<sequence length="244" mass="27650">MNAKKIKLFCLPYAGGTAAYYDKWKPLLFPCIEMIPVELAGRGKRMHEPFSDDVSVMVEDVVARVSTEINDSAPYAFFGHSMGGLLAYLVACRLEETRGTTAAHLFISAKGAPHIQRPDRTPYHSLPREEFVSAIVKLGATPAEVFEYDELLDLFMPLLRCDFRIGETVLAEKDIRQLSSDITILTGSNDDILQEQVEGWKSYTRKKYNIHVFDGGHFFINEHVKSVTDLINDQFKRCSRCQLH</sequence>
<dbReference type="Gene3D" id="3.40.50.1820">
    <property type="entry name" value="alpha/beta hydrolase"/>
    <property type="match status" value="1"/>
</dbReference>
<comment type="caution">
    <text evidence="3">The sequence shown here is derived from an EMBL/GenBank/DDBJ whole genome shotgun (WGS) entry which is preliminary data.</text>
</comment>
<dbReference type="Proteomes" id="UP000192796">
    <property type="component" value="Unassembled WGS sequence"/>
</dbReference>
<comment type="similarity">
    <text evidence="1">Belongs to the thioesterase family.</text>
</comment>
<dbReference type="InterPro" id="IPR001031">
    <property type="entry name" value="Thioesterase"/>
</dbReference>
<evidence type="ECO:0000313" key="4">
    <source>
        <dbReference type="Proteomes" id="UP000192796"/>
    </source>
</evidence>
<dbReference type="Pfam" id="PF00975">
    <property type="entry name" value="Thioesterase"/>
    <property type="match status" value="1"/>
</dbReference>
<dbReference type="STRING" id="1703345.A3860_05030"/>
<protein>
    <recommendedName>
        <fullName evidence="2">Thioesterase domain-containing protein</fullName>
    </recommendedName>
</protein>
<dbReference type="EMBL" id="LVYD01000058">
    <property type="protein sequence ID" value="OQP61084.1"/>
    <property type="molecule type" value="Genomic_DNA"/>
</dbReference>
<dbReference type="AlphaFoldDB" id="A0A1V9FRV2"/>
<accession>A0A1V9FRV2</accession>
<dbReference type="OrthoDB" id="2213423at2"/>
<feature type="domain" description="Thioesterase" evidence="2">
    <location>
        <begin position="7"/>
        <end position="234"/>
    </location>
</feature>
<proteinExistence type="inferred from homology"/>
<dbReference type="InterPro" id="IPR029058">
    <property type="entry name" value="AB_hydrolase_fold"/>
</dbReference>
<gene>
    <name evidence="3" type="ORF">A3860_05030</name>
</gene>
<dbReference type="PANTHER" id="PTHR11487:SF0">
    <property type="entry name" value="S-ACYL FATTY ACID SYNTHASE THIOESTERASE, MEDIUM CHAIN"/>
    <property type="match status" value="1"/>
</dbReference>
<keyword evidence="4" id="KW-1185">Reference proteome</keyword>
<evidence type="ECO:0000256" key="1">
    <source>
        <dbReference type="ARBA" id="ARBA00007169"/>
    </source>
</evidence>
<dbReference type="RefSeq" id="WP_081151328.1">
    <property type="nucleotide sequence ID" value="NZ_LVYD01000058.1"/>
</dbReference>